<protein>
    <recommendedName>
        <fullName evidence="2">HPt domain-containing protein</fullName>
    </recommendedName>
</protein>
<sequence>MTNMSAIEELEQSLGTDGLSRFLESSIPLFRNNLAELLKALEQQQWEEAADIAHKMQASALIFSTRGFNDSLDNIRKQDKTLIETSAFKMYLIQQTKYSLQQICAKYQIDI</sequence>
<dbReference type="EMBL" id="CACVAY010000141">
    <property type="protein sequence ID" value="CAA6827663.1"/>
    <property type="molecule type" value="Genomic_DNA"/>
</dbReference>
<reference evidence="1" key="1">
    <citation type="submission" date="2020-01" db="EMBL/GenBank/DDBJ databases">
        <authorList>
            <person name="Meier V. D."/>
            <person name="Meier V D."/>
        </authorList>
    </citation>
    <scope>NUCLEOTIDE SEQUENCE</scope>
    <source>
        <strain evidence="1">HLG_WM_MAG_07</strain>
    </source>
</reference>
<organism evidence="1">
    <name type="scientific">uncultured Thiotrichaceae bacterium</name>
    <dbReference type="NCBI Taxonomy" id="298394"/>
    <lineage>
        <taxon>Bacteria</taxon>
        <taxon>Pseudomonadati</taxon>
        <taxon>Pseudomonadota</taxon>
        <taxon>Gammaproteobacteria</taxon>
        <taxon>Thiotrichales</taxon>
        <taxon>Thiotrichaceae</taxon>
        <taxon>environmental samples</taxon>
    </lineage>
</organism>
<accession>A0A6S6UJP8</accession>
<gene>
    <name evidence="1" type="ORF">HELGO_WM8454</name>
</gene>
<evidence type="ECO:0008006" key="2">
    <source>
        <dbReference type="Google" id="ProtNLM"/>
    </source>
</evidence>
<dbReference type="AlphaFoldDB" id="A0A6S6UJP8"/>
<name>A0A6S6UJP8_9GAMM</name>
<dbReference type="InterPro" id="IPR036641">
    <property type="entry name" value="HPT_dom_sf"/>
</dbReference>
<evidence type="ECO:0000313" key="1">
    <source>
        <dbReference type="EMBL" id="CAA6827663.1"/>
    </source>
</evidence>
<dbReference type="SUPFAM" id="SSF47226">
    <property type="entry name" value="Histidine-containing phosphotransfer domain, HPT domain"/>
    <property type="match status" value="1"/>
</dbReference>
<dbReference type="GO" id="GO:0000160">
    <property type="term" value="P:phosphorelay signal transduction system"/>
    <property type="evidence" value="ECO:0007669"/>
    <property type="project" value="InterPro"/>
</dbReference>
<proteinExistence type="predicted"/>
<dbReference type="Gene3D" id="1.20.120.160">
    <property type="entry name" value="HPT domain"/>
    <property type="match status" value="1"/>
</dbReference>